<dbReference type="PANTHER" id="PTHR30032:SF4">
    <property type="entry name" value="AMIDASE ENHANCER"/>
    <property type="match status" value="1"/>
</dbReference>
<dbReference type="NCBIfam" id="TIGR02669">
    <property type="entry name" value="SpoIID_LytB"/>
    <property type="match status" value="1"/>
</dbReference>
<dbReference type="InterPro" id="IPR013486">
    <property type="entry name" value="SpoIID/LytB"/>
</dbReference>
<dbReference type="HOGENOM" id="CLU_021203_1_1_9"/>
<dbReference type="InterPro" id="IPR051922">
    <property type="entry name" value="Bact_Sporulation_Assoc"/>
</dbReference>
<dbReference type="Pfam" id="PF08486">
    <property type="entry name" value="SpoIID"/>
    <property type="match status" value="1"/>
</dbReference>
<keyword evidence="1" id="KW-0812">Transmembrane</keyword>
<organism evidence="3 4">
    <name type="scientific">Clostridium perfringens (strain ATCC 13124 / DSM 756 / JCM 1290 / NCIMB 6125 / NCTC 8237 / Type A)</name>
    <dbReference type="NCBI Taxonomy" id="195103"/>
    <lineage>
        <taxon>Bacteria</taxon>
        <taxon>Bacillati</taxon>
        <taxon>Bacillota</taxon>
        <taxon>Clostridia</taxon>
        <taxon>Eubacteriales</taxon>
        <taxon>Clostridiaceae</taxon>
        <taxon>Clostridium</taxon>
    </lineage>
</organism>
<feature type="domain" description="Sporulation stage II protein D amidase enhancer LytB N-terminal" evidence="2">
    <location>
        <begin position="64"/>
        <end position="166"/>
    </location>
</feature>
<dbReference type="NCBIfam" id="TIGR02870">
    <property type="entry name" value="spore_II_D"/>
    <property type="match status" value="1"/>
</dbReference>
<dbReference type="RefSeq" id="WP_003457347.1">
    <property type="nucleotide sequence ID" value="NC_008261.1"/>
</dbReference>
<reference evidence="3 4" key="1">
    <citation type="journal article" date="2006" name="Genome Res.">
        <title>Skewed genomic variability in strains of the toxigenic bacterial pathogen, Clostridium perfringens.</title>
        <authorList>
            <person name="Myers G.S."/>
            <person name="Rasko D.A."/>
            <person name="Cheung J.K."/>
            <person name="Ravel J."/>
            <person name="Seshadri R."/>
            <person name="Deboy R.T."/>
            <person name="Ren Q."/>
            <person name="Varga J."/>
            <person name="Awad M.M."/>
            <person name="Brinkac L.M."/>
            <person name="Daugherty S.C."/>
            <person name="Haft D.H."/>
            <person name="Dodson R.J."/>
            <person name="Madupu R."/>
            <person name="Nelson W.C."/>
            <person name="Rosovitz M.J."/>
            <person name="Sullivan S.A."/>
            <person name="Khouri H."/>
            <person name="Dimitrov G.I."/>
            <person name="Watkins K.L."/>
            <person name="Mulligan S."/>
            <person name="Benton J."/>
            <person name="Radune D."/>
            <person name="Fisher D.J."/>
            <person name="Atkins H.S."/>
            <person name="Hiscox T."/>
            <person name="Jost B.H."/>
            <person name="Billington S.J."/>
            <person name="Songer J.G."/>
            <person name="McClane B.A."/>
            <person name="Titball R.W."/>
            <person name="Rood J.I."/>
            <person name="Melville S.B."/>
            <person name="Paulsen I.T."/>
        </authorList>
    </citation>
    <scope>NUCLEOTIDE SEQUENCE [LARGE SCALE GENOMIC DNA]</scope>
    <source>
        <strain evidence="4">ATCC 13124 / DSM 756 / JCM 1290 / NCIMB 6125 / NCTC 8237 / S 107 / Type A</strain>
    </source>
</reference>
<dbReference type="GO" id="GO:0030288">
    <property type="term" value="C:outer membrane-bounded periplasmic space"/>
    <property type="evidence" value="ECO:0007669"/>
    <property type="project" value="TreeGrafter"/>
</dbReference>
<dbReference type="AlphaFoldDB" id="A0A0H2YNR0"/>
<keyword evidence="1" id="KW-0472">Membrane</keyword>
<dbReference type="EMBL" id="CP000246">
    <property type="protein sequence ID" value="ABG82443.1"/>
    <property type="molecule type" value="Genomic_DNA"/>
</dbReference>
<feature type="transmembrane region" description="Helical" evidence="1">
    <location>
        <begin position="7"/>
        <end position="30"/>
    </location>
</feature>
<dbReference type="InterPro" id="IPR013693">
    <property type="entry name" value="SpoIID/LytB_N"/>
</dbReference>
<evidence type="ECO:0000313" key="4">
    <source>
        <dbReference type="Proteomes" id="UP000001823"/>
    </source>
</evidence>
<dbReference type="GeneID" id="93001274"/>
<gene>
    <name evidence="3" type="primary">spoIID</name>
    <name evidence="3" type="ordered locus">CPF_2448</name>
</gene>
<keyword evidence="1" id="KW-1133">Transmembrane helix</keyword>
<accession>A0A0H2YNR0</accession>
<proteinExistence type="predicted"/>
<evidence type="ECO:0000259" key="2">
    <source>
        <dbReference type="Pfam" id="PF08486"/>
    </source>
</evidence>
<dbReference type="PaxDb" id="195103-CPF_2448"/>
<protein>
    <submittedName>
        <fullName evidence="3">Stage II sporulation protein D</fullName>
    </submittedName>
</protein>
<name>A0A0H2YNR0_CLOP1</name>
<dbReference type="STRING" id="195103.CPF_2448"/>
<sequence>MINRKILESVIFIVTIIVSIVFIPILFGFLSSSSMAESNNKVEKVKNKKLVDVVNLKEVEVYISKENKVEKVPLEEYVLSVVSSEMPATFHEEALKAQSILARTFVINKLITGCNNIKEGNICDTTHCQAYLNINEKKKAWGKDGDEYLKKLKKVVKETEGKVLSYNDQLVKYPQYFSTSSGNTEDAVAVFSEDVPYLKSVESPGEEISPKYESEISISISDFKSKIKKSIPNSDLGNNITEEVKILNRNTGGTVNDIKIGEATIKGKEFRKIFGLNSANFTLEVLDDNIKIKCLGYGHGVGMSQWGANVMAKEGSKYDEILEHYFKGSKIEESNKILIE</sequence>
<keyword evidence="4" id="KW-1185">Reference proteome</keyword>
<evidence type="ECO:0000256" key="1">
    <source>
        <dbReference type="SAM" id="Phobius"/>
    </source>
</evidence>
<dbReference type="eggNOG" id="COG2385">
    <property type="taxonomic scope" value="Bacteria"/>
</dbReference>
<dbReference type="Proteomes" id="UP000001823">
    <property type="component" value="Chromosome"/>
</dbReference>
<dbReference type="PANTHER" id="PTHR30032">
    <property type="entry name" value="N-ACETYLMURAMOYL-L-ALANINE AMIDASE-RELATED"/>
    <property type="match status" value="1"/>
</dbReference>
<evidence type="ECO:0000313" key="3">
    <source>
        <dbReference type="EMBL" id="ABG82443.1"/>
    </source>
</evidence>
<dbReference type="KEGG" id="cpf:CPF_2448"/>
<dbReference type="InterPro" id="IPR014225">
    <property type="entry name" value="Spore_II_D_firmicutes"/>
</dbReference>
<dbReference type="GO" id="GO:0030435">
    <property type="term" value="P:sporulation resulting in formation of a cellular spore"/>
    <property type="evidence" value="ECO:0007669"/>
    <property type="project" value="InterPro"/>
</dbReference>